<gene>
    <name evidence="2" type="ORF">EXIGLDRAFT_807786</name>
</gene>
<dbReference type="InParanoid" id="A0A165LY66"/>
<dbReference type="EMBL" id="KV425918">
    <property type="protein sequence ID" value="KZV98495.1"/>
    <property type="molecule type" value="Genomic_DNA"/>
</dbReference>
<dbReference type="Proteomes" id="UP000077266">
    <property type="component" value="Unassembled WGS sequence"/>
</dbReference>
<dbReference type="AlphaFoldDB" id="A0A165LY66"/>
<protein>
    <submittedName>
        <fullName evidence="2">Uncharacterized protein</fullName>
    </submittedName>
</protein>
<evidence type="ECO:0000256" key="1">
    <source>
        <dbReference type="SAM" id="Coils"/>
    </source>
</evidence>
<keyword evidence="3" id="KW-1185">Reference proteome</keyword>
<evidence type="ECO:0000313" key="2">
    <source>
        <dbReference type="EMBL" id="KZV98495.1"/>
    </source>
</evidence>
<name>A0A165LY66_EXIGL</name>
<evidence type="ECO:0000313" key="3">
    <source>
        <dbReference type="Proteomes" id="UP000077266"/>
    </source>
</evidence>
<feature type="coiled-coil region" evidence="1">
    <location>
        <begin position="298"/>
        <end position="325"/>
    </location>
</feature>
<keyword evidence="1" id="KW-0175">Coiled coil</keyword>
<reference evidence="2 3" key="1">
    <citation type="journal article" date="2016" name="Mol. Biol. Evol.">
        <title>Comparative Genomics of Early-Diverging Mushroom-Forming Fungi Provides Insights into the Origins of Lignocellulose Decay Capabilities.</title>
        <authorList>
            <person name="Nagy L.G."/>
            <person name="Riley R."/>
            <person name="Tritt A."/>
            <person name="Adam C."/>
            <person name="Daum C."/>
            <person name="Floudas D."/>
            <person name="Sun H."/>
            <person name="Yadav J.S."/>
            <person name="Pangilinan J."/>
            <person name="Larsson K.H."/>
            <person name="Matsuura K."/>
            <person name="Barry K."/>
            <person name="Labutti K."/>
            <person name="Kuo R."/>
            <person name="Ohm R.A."/>
            <person name="Bhattacharya S.S."/>
            <person name="Shirouzu T."/>
            <person name="Yoshinaga Y."/>
            <person name="Martin F.M."/>
            <person name="Grigoriev I.V."/>
            <person name="Hibbett D.S."/>
        </authorList>
    </citation>
    <scope>NUCLEOTIDE SEQUENCE [LARGE SCALE GENOMIC DNA]</scope>
    <source>
        <strain evidence="2 3">HHB12029</strain>
    </source>
</reference>
<organism evidence="2 3">
    <name type="scientific">Exidia glandulosa HHB12029</name>
    <dbReference type="NCBI Taxonomy" id="1314781"/>
    <lineage>
        <taxon>Eukaryota</taxon>
        <taxon>Fungi</taxon>
        <taxon>Dikarya</taxon>
        <taxon>Basidiomycota</taxon>
        <taxon>Agaricomycotina</taxon>
        <taxon>Agaricomycetes</taxon>
        <taxon>Auriculariales</taxon>
        <taxon>Exidiaceae</taxon>
        <taxon>Exidia</taxon>
    </lineage>
</organism>
<proteinExistence type="predicted"/>
<accession>A0A165LY66</accession>
<sequence>MCLELCDVDREQLSSYVGVKKSAKETTRDEAPEKIIVCPDLWNQVGIESSGWVKEQFPRWLIGNRLTVTQLACKRNLNEMPDEVAASRNSWIFAKRRSEIGGKTRDQTGPNFTMLFPARRLAHAATRAPRILRRHASTETDAKVASLHATLRAVYSLRTDPSVLPELVTAYLALPTEGPNGHEKKLLAMLNENPSVSNRWKDAATILERVPDRPFQIALQPSHAKAVEVFQAPENADITIRAARRIIQVRYADAPFIALEHVLRIAETLPAQELALEQWLARLPQNLTRISTKWERQLFDLDATRQEAVRQLRALEEKKPELLAKPDFHARFMGAYAAARVAPDDAMRHWTAILAEGKPVSHRVAERALAASRDLDTLERVWAQVQKVTPRASIEGSISPFLPMVDLYYAQHLVRLGARDAALSVAKPYVSHRHLAWVLGARPDDTQPSAQKLYRLNQKSAAQLTQNGLDFEDVLFVMAKFSPFATPFPGPRDPPATHSQDLD</sequence>